<dbReference type="PANTHER" id="PTHR23534">
    <property type="entry name" value="MFS PERMEASE"/>
    <property type="match status" value="1"/>
</dbReference>
<dbReference type="Pfam" id="PF07690">
    <property type="entry name" value="MFS_1"/>
    <property type="match status" value="1"/>
</dbReference>
<dbReference type="AlphaFoldDB" id="A0A3L7JA66"/>
<feature type="transmembrane region" description="Helical" evidence="4">
    <location>
        <begin position="60"/>
        <end position="80"/>
    </location>
</feature>
<keyword evidence="3 4" id="KW-0472">Membrane</keyword>
<evidence type="ECO:0000256" key="1">
    <source>
        <dbReference type="ARBA" id="ARBA00022692"/>
    </source>
</evidence>
<feature type="transmembrane region" description="Helical" evidence="4">
    <location>
        <begin position="21"/>
        <end position="48"/>
    </location>
</feature>
<feature type="transmembrane region" description="Helical" evidence="4">
    <location>
        <begin position="147"/>
        <end position="166"/>
    </location>
</feature>
<dbReference type="Proteomes" id="UP000281094">
    <property type="component" value="Unassembled WGS sequence"/>
</dbReference>
<feature type="transmembrane region" description="Helical" evidence="4">
    <location>
        <begin position="317"/>
        <end position="339"/>
    </location>
</feature>
<dbReference type="Gene3D" id="1.20.1250.20">
    <property type="entry name" value="MFS general substrate transporter like domains"/>
    <property type="match status" value="1"/>
</dbReference>
<feature type="transmembrane region" description="Helical" evidence="4">
    <location>
        <begin position="87"/>
        <end position="104"/>
    </location>
</feature>
<dbReference type="RefSeq" id="WP_121644281.1">
    <property type="nucleotide sequence ID" value="NZ_RCWN01000001.1"/>
</dbReference>
<comment type="caution">
    <text evidence="6">The sequence shown here is derived from an EMBL/GenBank/DDBJ whole genome shotgun (WGS) entry which is preliminary data.</text>
</comment>
<dbReference type="InterPro" id="IPR036259">
    <property type="entry name" value="MFS_trans_sf"/>
</dbReference>
<dbReference type="PANTHER" id="PTHR23534:SF1">
    <property type="entry name" value="MAJOR FACILITATOR SUPERFAMILY PROTEIN"/>
    <property type="match status" value="1"/>
</dbReference>
<feature type="transmembrane region" description="Helical" evidence="4">
    <location>
        <begin position="351"/>
        <end position="371"/>
    </location>
</feature>
<evidence type="ECO:0000256" key="2">
    <source>
        <dbReference type="ARBA" id="ARBA00022989"/>
    </source>
</evidence>
<dbReference type="EMBL" id="RCWN01000001">
    <property type="protein sequence ID" value="RLQ87314.1"/>
    <property type="molecule type" value="Genomic_DNA"/>
</dbReference>
<name>A0A3L7JA66_9HYPH</name>
<feature type="domain" description="Major facilitator superfamily (MFS) profile" evidence="5">
    <location>
        <begin position="226"/>
        <end position="410"/>
    </location>
</feature>
<feature type="transmembrane region" description="Helical" evidence="4">
    <location>
        <begin position="110"/>
        <end position="127"/>
    </location>
</feature>
<feature type="transmembrane region" description="Helical" evidence="4">
    <location>
        <begin position="292"/>
        <end position="311"/>
    </location>
</feature>
<dbReference type="InterPro" id="IPR011701">
    <property type="entry name" value="MFS"/>
</dbReference>
<accession>A0A3L7JA66</accession>
<evidence type="ECO:0000313" key="6">
    <source>
        <dbReference type="EMBL" id="RLQ87314.1"/>
    </source>
</evidence>
<dbReference type="SUPFAM" id="SSF103473">
    <property type="entry name" value="MFS general substrate transporter"/>
    <property type="match status" value="1"/>
</dbReference>
<gene>
    <name evidence="6" type="ORF">D8780_02915</name>
</gene>
<feature type="transmembrane region" description="Helical" evidence="4">
    <location>
        <begin position="377"/>
        <end position="400"/>
    </location>
</feature>
<dbReference type="GO" id="GO:0022857">
    <property type="term" value="F:transmembrane transporter activity"/>
    <property type="evidence" value="ECO:0007669"/>
    <property type="project" value="InterPro"/>
</dbReference>
<evidence type="ECO:0000256" key="3">
    <source>
        <dbReference type="ARBA" id="ARBA00023136"/>
    </source>
</evidence>
<organism evidence="6 7">
    <name type="scientific">Notoacmeibacter ruber</name>
    <dbReference type="NCBI Taxonomy" id="2670375"/>
    <lineage>
        <taxon>Bacteria</taxon>
        <taxon>Pseudomonadati</taxon>
        <taxon>Pseudomonadota</taxon>
        <taxon>Alphaproteobacteria</taxon>
        <taxon>Hyphomicrobiales</taxon>
        <taxon>Notoacmeibacteraceae</taxon>
        <taxon>Notoacmeibacter</taxon>
    </lineage>
</organism>
<feature type="transmembrane region" description="Helical" evidence="4">
    <location>
        <begin position="172"/>
        <end position="196"/>
    </location>
</feature>
<feature type="transmembrane region" description="Helical" evidence="4">
    <location>
        <begin position="267"/>
        <end position="285"/>
    </location>
</feature>
<proteinExistence type="predicted"/>
<sequence length="410" mass="42414">MTSVAAEAEDAALSTARHTALILSAGQAIVGAAAPICISLGAIAGSYLLGDDKSLATAPVAGYSVGIALGALPAAALMRAIGRRRGFVSGAFISALGGILSAMALFSVNFWLFAIGLLTVGIGGSFVQQYRFAAADASPARFKPKAISWVLAGGVFAAIIGPQLVIWTKDAFAPAVPFAGAFVGLIALALIGAFLLNFMRLPPAKATAGIAHAETARPLGEILTQPRFMVGLLCAIGSYSMMSFVMTGAPLAMVECGHSADEATLGISWHVLAMFAPSFFTGRLIERFGKVPIVLVGLGLLAACSAVALAGLDLANFWLALILLGFGWNFGFIGATAIVSETYSDAEKSRVQGVHDFMLFGMVAFASLMSGQVLNTLGWYGVVMVVFPVVAICVVALIFVTSMEKKRSAY</sequence>
<dbReference type="InterPro" id="IPR020846">
    <property type="entry name" value="MFS_dom"/>
</dbReference>
<feature type="transmembrane region" description="Helical" evidence="4">
    <location>
        <begin position="228"/>
        <end position="247"/>
    </location>
</feature>
<keyword evidence="7" id="KW-1185">Reference proteome</keyword>
<keyword evidence="1 4" id="KW-0812">Transmembrane</keyword>
<reference evidence="6 7" key="1">
    <citation type="submission" date="2018-10" db="EMBL/GenBank/DDBJ databases">
        <title>Notoacmeibacter sp. M2BS9Y-3-1, whole genome shotgun sequence.</title>
        <authorList>
            <person name="Tuo L."/>
        </authorList>
    </citation>
    <scope>NUCLEOTIDE SEQUENCE [LARGE SCALE GENOMIC DNA]</scope>
    <source>
        <strain evidence="6 7">M2BS9Y-3-1</strain>
    </source>
</reference>
<keyword evidence="2 4" id="KW-1133">Transmembrane helix</keyword>
<evidence type="ECO:0000256" key="4">
    <source>
        <dbReference type="SAM" id="Phobius"/>
    </source>
</evidence>
<dbReference type="PROSITE" id="PS50850">
    <property type="entry name" value="MFS"/>
    <property type="match status" value="1"/>
</dbReference>
<evidence type="ECO:0000313" key="7">
    <source>
        <dbReference type="Proteomes" id="UP000281094"/>
    </source>
</evidence>
<protein>
    <submittedName>
        <fullName evidence="6">MFS transporter</fullName>
    </submittedName>
</protein>
<evidence type="ECO:0000259" key="5">
    <source>
        <dbReference type="PROSITE" id="PS50850"/>
    </source>
</evidence>